<dbReference type="InterPro" id="IPR000847">
    <property type="entry name" value="LysR_HTH_N"/>
</dbReference>
<evidence type="ECO:0000256" key="3">
    <source>
        <dbReference type="ARBA" id="ARBA00023125"/>
    </source>
</evidence>
<feature type="non-terminal residue" evidence="6">
    <location>
        <position position="167"/>
    </location>
</feature>
<proteinExistence type="inferred from homology"/>
<sequence length="167" mass="18149">MDLRELEAFQAVVEAGGVGRAALRLHRAQSSITARIRQLEASLGVALFERDGRALRLTAAGDVLLDYTGRLLGLAEEARAAVRQDSIGGRLRLGAMESVAASRLPLPLAEFHRRHPEVMVELQTATSRELIVRLQAGALDAAIVGDEVDNARFTRVALYREELVLVA</sequence>
<dbReference type="Gene3D" id="3.40.190.10">
    <property type="entry name" value="Periplasmic binding protein-like II"/>
    <property type="match status" value="1"/>
</dbReference>
<gene>
    <name evidence="6" type="ORF">B2A_10115</name>
</gene>
<comment type="caution">
    <text evidence="6">The sequence shown here is derived from an EMBL/GenBank/DDBJ whole genome shotgun (WGS) entry which is preliminary data.</text>
</comment>
<comment type="similarity">
    <text evidence="1">Belongs to the LysR transcriptional regulatory family.</text>
</comment>
<dbReference type="PANTHER" id="PTHR30126:SF40">
    <property type="entry name" value="HTH-TYPE TRANSCRIPTIONAL REGULATOR GLTR"/>
    <property type="match status" value="1"/>
</dbReference>
<organism evidence="6">
    <name type="scientific">mine drainage metagenome</name>
    <dbReference type="NCBI Taxonomy" id="410659"/>
    <lineage>
        <taxon>unclassified sequences</taxon>
        <taxon>metagenomes</taxon>
        <taxon>ecological metagenomes</taxon>
    </lineage>
</organism>
<dbReference type="Gene3D" id="1.10.10.10">
    <property type="entry name" value="Winged helix-like DNA-binding domain superfamily/Winged helix DNA-binding domain"/>
    <property type="match status" value="1"/>
</dbReference>
<reference evidence="6" key="2">
    <citation type="journal article" date="2014" name="ISME J.">
        <title>Microbial stratification in low pH oxic and suboxic macroscopic growths along an acid mine drainage.</title>
        <authorList>
            <person name="Mendez-Garcia C."/>
            <person name="Mesa V."/>
            <person name="Sprenger R.R."/>
            <person name="Richter M."/>
            <person name="Diez M.S."/>
            <person name="Solano J."/>
            <person name="Bargiela R."/>
            <person name="Golyshina O.V."/>
            <person name="Manteca A."/>
            <person name="Ramos J.L."/>
            <person name="Gallego J.R."/>
            <person name="Llorente I."/>
            <person name="Martins Dos Santos V.A."/>
            <person name="Jensen O.N."/>
            <person name="Pelaez A.I."/>
            <person name="Sanchez J."/>
            <person name="Ferrer M."/>
        </authorList>
    </citation>
    <scope>NUCLEOTIDE SEQUENCE</scope>
</reference>
<keyword evidence="2" id="KW-0805">Transcription regulation</keyword>
<protein>
    <submittedName>
        <fullName evidence="6">Transcriptional regulator, LysR family protein</fullName>
    </submittedName>
</protein>
<dbReference type="PRINTS" id="PR00039">
    <property type="entry name" value="HTHLYSR"/>
</dbReference>
<dbReference type="AlphaFoldDB" id="T1AQ95"/>
<dbReference type="InterPro" id="IPR036388">
    <property type="entry name" value="WH-like_DNA-bd_sf"/>
</dbReference>
<dbReference type="FunFam" id="1.10.10.10:FF:000001">
    <property type="entry name" value="LysR family transcriptional regulator"/>
    <property type="match status" value="1"/>
</dbReference>
<feature type="domain" description="HTH lysR-type" evidence="5">
    <location>
        <begin position="1"/>
        <end position="58"/>
    </location>
</feature>
<dbReference type="InterPro" id="IPR005119">
    <property type="entry name" value="LysR_subst-bd"/>
</dbReference>
<keyword evidence="4" id="KW-0804">Transcription</keyword>
<evidence type="ECO:0000313" key="6">
    <source>
        <dbReference type="EMBL" id="EQD42909.1"/>
    </source>
</evidence>
<evidence type="ECO:0000256" key="4">
    <source>
        <dbReference type="ARBA" id="ARBA00023163"/>
    </source>
</evidence>
<evidence type="ECO:0000259" key="5">
    <source>
        <dbReference type="PROSITE" id="PS50931"/>
    </source>
</evidence>
<dbReference type="GO" id="GO:0000976">
    <property type="term" value="F:transcription cis-regulatory region binding"/>
    <property type="evidence" value="ECO:0007669"/>
    <property type="project" value="TreeGrafter"/>
</dbReference>
<name>T1AQ95_9ZZZZ</name>
<dbReference type="GO" id="GO:0003700">
    <property type="term" value="F:DNA-binding transcription factor activity"/>
    <property type="evidence" value="ECO:0007669"/>
    <property type="project" value="InterPro"/>
</dbReference>
<dbReference type="PROSITE" id="PS50931">
    <property type="entry name" value="HTH_LYSR"/>
    <property type="match status" value="1"/>
</dbReference>
<dbReference type="PANTHER" id="PTHR30126">
    <property type="entry name" value="HTH-TYPE TRANSCRIPTIONAL REGULATOR"/>
    <property type="match status" value="1"/>
</dbReference>
<dbReference type="SUPFAM" id="SSF53850">
    <property type="entry name" value="Periplasmic binding protein-like II"/>
    <property type="match status" value="1"/>
</dbReference>
<dbReference type="InterPro" id="IPR036390">
    <property type="entry name" value="WH_DNA-bd_sf"/>
</dbReference>
<accession>T1AQ95</accession>
<dbReference type="Pfam" id="PF00126">
    <property type="entry name" value="HTH_1"/>
    <property type="match status" value="1"/>
</dbReference>
<keyword evidence="3" id="KW-0238">DNA-binding</keyword>
<evidence type="ECO:0000256" key="2">
    <source>
        <dbReference type="ARBA" id="ARBA00023015"/>
    </source>
</evidence>
<evidence type="ECO:0000256" key="1">
    <source>
        <dbReference type="ARBA" id="ARBA00009437"/>
    </source>
</evidence>
<reference evidence="6" key="1">
    <citation type="submission" date="2013-08" db="EMBL/GenBank/DDBJ databases">
        <authorList>
            <person name="Mendez C."/>
            <person name="Richter M."/>
            <person name="Ferrer M."/>
            <person name="Sanchez J."/>
        </authorList>
    </citation>
    <scope>NUCLEOTIDE SEQUENCE</scope>
</reference>
<dbReference type="Pfam" id="PF03466">
    <property type="entry name" value="LysR_substrate"/>
    <property type="match status" value="1"/>
</dbReference>
<dbReference type="SUPFAM" id="SSF46785">
    <property type="entry name" value="Winged helix' DNA-binding domain"/>
    <property type="match status" value="1"/>
</dbReference>
<dbReference type="EMBL" id="AUZZ01007302">
    <property type="protein sequence ID" value="EQD42909.1"/>
    <property type="molecule type" value="Genomic_DNA"/>
</dbReference>